<evidence type="ECO:0000256" key="9">
    <source>
        <dbReference type="ARBA" id="ARBA00023065"/>
    </source>
</evidence>
<dbReference type="Proteomes" id="UP000184368">
    <property type="component" value="Unassembled WGS sequence"/>
</dbReference>
<keyword evidence="8" id="KW-0625">Polysaccharide transport</keyword>
<evidence type="ECO:0000313" key="19">
    <source>
        <dbReference type="Proteomes" id="UP000184368"/>
    </source>
</evidence>
<evidence type="ECO:0000256" key="7">
    <source>
        <dbReference type="ARBA" id="ARBA00022729"/>
    </source>
</evidence>
<gene>
    <name evidence="18" type="ORF">SAMN05444008_104244</name>
</gene>
<keyword evidence="5" id="KW-0762">Sugar transport</keyword>
<evidence type="ECO:0000256" key="2">
    <source>
        <dbReference type="ARBA" id="ARBA00009450"/>
    </source>
</evidence>
<feature type="signal peptide" evidence="15">
    <location>
        <begin position="1"/>
        <end position="18"/>
    </location>
</feature>
<evidence type="ECO:0000256" key="4">
    <source>
        <dbReference type="ARBA" id="ARBA00022452"/>
    </source>
</evidence>
<evidence type="ECO:0000256" key="11">
    <source>
        <dbReference type="ARBA" id="ARBA00023136"/>
    </source>
</evidence>
<dbReference type="InterPro" id="IPR003715">
    <property type="entry name" value="Poly_export_N"/>
</dbReference>
<evidence type="ECO:0000256" key="13">
    <source>
        <dbReference type="ARBA" id="ARBA00023237"/>
    </source>
</evidence>
<feature type="domain" description="SLBB" evidence="17">
    <location>
        <begin position="138"/>
        <end position="217"/>
    </location>
</feature>
<keyword evidence="7 15" id="KW-0732">Signal</keyword>
<keyword evidence="19" id="KW-1185">Reference proteome</keyword>
<dbReference type="GO" id="GO:0009279">
    <property type="term" value="C:cell outer membrane"/>
    <property type="evidence" value="ECO:0007669"/>
    <property type="project" value="UniProtKB-SubCell"/>
</dbReference>
<sequence length="252" mass="28319">MKTSYWFFFLILPFFASCNSFRKAIYFDINQDLETKIPSFDNAARIQKNDLLSINVRSLSAEASEVYNAPAVLAGSGSNSIPGGYLVNEDGSIQFPVLGSIVVAGQTKVQVENMIRKSLTDRKLLLDPVVNVRIINFRVTVLGEVKNPTVVTVPAEKINILEAIGFANDLTLFADRSNVLIIREDNGVRKFKVLNLNSREIFESPYFNLKHNDVIYVRPNKARISNDSFARLWLPTAFSALSLTVLLLRNWN</sequence>
<keyword evidence="3" id="KW-0813">Transport</keyword>
<feature type="domain" description="Polysaccharide export protein N-terminal" evidence="16">
    <location>
        <begin position="43"/>
        <end position="134"/>
    </location>
</feature>
<protein>
    <submittedName>
        <fullName evidence="18">Polysaccharide export outer membrane protein</fullName>
    </submittedName>
</protein>
<dbReference type="PANTHER" id="PTHR33619:SF3">
    <property type="entry name" value="POLYSACCHARIDE EXPORT PROTEIN GFCE-RELATED"/>
    <property type="match status" value="1"/>
</dbReference>
<keyword evidence="9" id="KW-0406">Ion transport</keyword>
<evidence type="ECO:0000256" key="14">
    <source>
        <dbReference type="ARBA" id="ARBA00023288"/>
    </source>
</evidence>
<keyword evidence="6" id="KW-0812">Transmembrane</keyword>
<dbReference type="InterPro" id="IPR054765">
    <property type="entry name" value="SLBB_dom"/>
</dbReference>
<dbReference type="GO" id="GO:0015288">
    <property type="term" value="F:porin activity"/>
    <property type="evidence" value="ECO:0007669"/>
    <property type="project" value="UniProtKB-KW"/>
</dbReference>
<dbReference type="EMBL" id="FQUO01000004">
    <property type="protein sequence ID" value="SHF03796.1"/>
    <property type="molecule type" value="Genomic_DNA"/>
</dbReference>
<dbReference type="AlphaFoldDB" id="A0A1M4YEA6"/>
<feature type="chain" id="PRO_5012409198" evidence="15">
    <location>
        <begin position="19"/>
        <end position="252"/>
    </location>
</feature>
<dbReference type="InterPro" id="IPR049712">
    <property type="entry name" value="Poly_export"/>
</dbReference>
<evidence type="ECO:0000256" key="6">
    <source>
        <dbReference type="ARBA" id="ARBA00022692"/>
    </source>
</evidence>
<evidence type="ECO:0000256" key="15">
    <source>
        <dbReference type="SAM" id="SignalP"/>
    </source>
</evidence>
<dbReference type="OrthoDB" id="662756at2"/>
<dbReference type="RefSeq" id="WP_073041432.1">
    <property type="nucleotide sequence ID" value="NZ_FQUO01000004.1"/>
</dbReference>
<dbReference type="PROSITE" id="PS51257">
    <property type="entry name" value="PROKAR_LIPOPROTEIN"/>
    <property type="match status" value="1"/>
</dbReference>
<keyword evidence="11" id="KW-0472">Membrane</keyword>
<evidence type="ECO:0000259" key="16">
    <source>
        <dbReference type="Pfam" id="PF02563"/>
    </source>
</evidence>
<reference evidence="18 19" key="1">
    <citation type="submission" date="2016-11" db="EMBL/GenBank/DDBJ databases">
        <authorList>
            <person name="Jaros S."/>
            <person name="Januszkiewicz K."/>
            <person name="Wedrychowicz H."/>
        </authorList>
    </citation>
    <scope>NUCLEOTIDE SEQUENCE [LARGE SCALE GENOMIC DNA]</scope>
    <source>
        <strain evidence="18 19">DSM 26897</strain>
    </source>
</reference>
<dbReference type="PANTHER" id="PTHR33619">
    <property type="entry name" value="POLYSACCHARIDE EXPORT PROTEIN GFCE-RELATED"/>
    <property type="match status" value="1"/>
</dbReference>
<evidence type="ECO:0000256" key="8">
    <source>
        <dbReference type="ARBA" id="ARBA00023047"/>
    </source>
</evidence>
<evidence type="ECO:0000256" key="12">
    <source>
        <dbReference type="ARBA" id="ARBA00023139"/>
    </source>
</evidence>
<dbReference type="STRING" id="1302690.BUE76_15400"/>
<keyword evidence="13" id="KW-0998">Cell outer membrane</keyword>
<name>A0A1M4YEA6_9BACT</name>
<dbReference type="Pfam" id="PF22461">
    <property type="entry name" value="SLBB_2"/>
    <property type="match status" value="1"/>
</dbReference>
<comment type="similarity">
    <text evidence="2">Belongs to the BexD/CtrA/VexA family.</text>
</comment>
<comment type="subcellular location">
    <subcellularLocation>
        <location evidence="1">Cell outer membrane</location>
        <topology evidence="1">Multi-pass membrane protein</topology>
    </subcellularLocation>
</comment>
<keyword evidence="14" id="KW-0449">Lipoprotein</keyword>
<dbReference type="Gene3D" id="3.30.1950.10">
    <property type="entry name" value="wza like domain"/>
    <property type="match status" value="1"/>
</dbReference>
<dbReference type="Pfam" id="PF02563">
    <property type="entry name" value="Poly_export"/>
    <property type="match status" value="1"/>
</dbReference>
<evidence type="ECO:0000256" key="5">
    <source>
        <dbReference type="ARBA" id="ARBA00022597"/>
    </source>
</evidence>
<keyword evidence="4" id="KW-1134">Transmembrane beta strand</keyword>
<evidence type="ECO:0000256" key="10">
    <source>
        <dbReference type="ARBA" id="ARBA00023114"/>
    </source>
</evidence>
<accession>A0A1M4YEA6</accession>
<proteinExistence type="inferred from homology"/>
<dbReference type="GO" id="GO:0015159">
    <property type="term" value="F:polysaccharide transmembrane transporter activity"/>
    <property type="evidence" value="ECO:0007669"/>
    <property type="project" value="InterPro"/>
</dbReference>
<dbReference type="Gene3D" id="3.10.560.10">
    <property type="entry name" value="Outer membrane lipoprotein wza domain like"/>
    <property type="match status" value="1"/>
</dbReference>
<keyword evidence="10" id="KW-0626">Porin</keyword>
<evidence type="ECO:0000259" key="17">
    <source>
        <dbReference type="Pfam" id="PF22461"/>
    </source>
</evidence>
<evidence type="ECO:0000313" key="18">
    <source>
        <dbReference type="EMBL" id="SHF03796.1"/>
    </source>
</evidence>
<evidence type="ECO:0000256" key="3">
    <source>
        <dbReference type="ARBA" id="ARBA00022448"/>
    </source>
</evidence>
<keyword evidence="12" id="KW-0564">Palmitate</keyword>
<dbReference type="GO" id="GO:0006811">
    <property type="term" value="P:monoatomic ion transport"/>
    <property type="evidence" value="ECO:0007669"/>
    <property type="project" value="UniProtKB-KW"/>
</dbReference>
<organism evidence="18 19">
    <name type="scientific">Cnuella takakiae</name>
    <dbReference type="NCBI Taxonomy" id="1302690"/>
    <lineage>
        <taxon>Bacteria</taxon>
        <taxon>Pseudomonadati</taxon>
        <taxon>Bacteroidota</taxon>
        <taxon>Chitinophagia</taxon>
        <taxon>Chitinophagales</taxon>
        <taxon>Chitinophagaceae</taxon>
        <taxon>Cnuella</taxon>
    </lineage>
</organism>
<evidence type="ECO:0000256" key="1">
    <source>
        <dbReference type="ARBA" id="ARBA00004571"/>
    </source>
</evidence>
<dbReference type="GO" id="GO:0046930">
    <property type="term" value="C:pore complex"/>
    <property type="evidence" value="ECO:0007669"/>
    <property type="project" value="UniProtKB-KW"/>
</dbReference>